<dbReference type="EMBL" id="CP000473">
    <property type="protein sequence ID" value="ABJ85089.1"/>
    <property type="molecule type" value="Genomic_DNA"/>
</dbReference>
<evidence type="ECO:0000256" key="1">
    <source>
        <dbReference type="ARBA" id="ARBA00004651"/>
    </source>
</evidence>
<evidence type="ECO:0000256" key="6">
    <source>
        <dbReference type="ARBA" id="ARBA00038076"/>
    </source>
</evidence>
<dbReference type="Pfam" id="PF12704">
    <property type="entry name" value="MacB_PCD"/>
    <property type="match status" value="1"/>
</dbReference>
<reference evidence="10" key="1">
    <citation type="submission" date="2006-10" db="EMBL/GenBank/DDBJ databases">
        <title>Complete sequence of Solibacter usitatus Ellin6076.</title>
        <authorList>
            <consortium name="US DOE Joint Genome Institute"/>
            <person name="Copeland A."/>
            <person name="Lucas S."/>
            <person name="Lapidus A."/>
            <person name="Barry K."/>
            <person name="Detter J.C."/>
            <person name="Glavina del Rio T."/>
            <person name="Hammon N."/>
            <person name="Israni S."/>
            <person name="Dalin E."/>
            <person name="Tice H."/>
            <person name="Pitluck S."/>
            <person name="Thompson L.S."/>
            <person name="Brettin T."/>
            <person name="Bruce D."/>
            <person name="Han C."/>
            <person name="Tapia R."/>
            <person name="Gilna P."/>
            <person name="Schmutz J."/>
            <person name="Larimer F."/>
            <person name="Land M."/>
            <person name="Hauser L."/>
            <person name="Kyrpides N."/>
            <person name="Mikhailova N."/>
            <person name="Janssen P.H."/>
            <person name="Kuske C.R."/>
            <person name="Richardson P."/>
        </authorList>
    </citation>
    <scope>NUCLEOTIDE SEQUENCE</scope>
    <source>
        <strain evidence="10">Ellin6076</strain>
    </source>
</reference>
<feature type="domain" description="MacB-like periplasmic core" evidence="9">
    <location>
        <begin position="24"/>
        <end position="246"/>
    </location>
</feature>
<dbReference type="InterPro" id="IPR003838">
    <property type="entry name" value="ABC3_permease_C"/>
</dbReference>
<dbReference type="InParanoid" id="Q01Z26"/>
<dbReference type="PANTHER" id="PTHR30572:SF4">
    <property type="entry name" value="ABC TRANSPORTER PERMEASE YTRF"/>
    <property type="match status" value="1"/>
</dbReference>
<dbReference type="STRING" id="234267.Acid_4125"/>
<evidence type="ECO:0000256" key="2">
    <source>
        <dbReference type="ARBA" id="ARBA00022475"/>
    </source>
</evidence>
<keyword evidence="2" id="KW-1003">Cell membrane</keyword>
<evidence type="ECO:0000256" key="3">
    <source>
        <dbReference type="ARBA" id="ARBA00022692"/>
    </source>
</evidence>
<feature type="transmembrane region" description="Helical" evidence="7">
    <location>
        <begin position="281"/>
        <end position="308"/>
    </location>
</feature>
<accession>Q01Z26</accession>
<evidence type="ECO:0000313" key="10">
    <source>
        <dbReference type="EMBL" id="ABJ85089.1"/>
    </source>
</evidence>
<name>Q01Z26_SOLUE</name>
<dbReference type="GO" id="GO:0022857">
    <property type="term" value="F:transmembrane transporter activity"/>
    <property type="evidence" value="ECO:0007669"/>
    <property type="project" value="TreeGrafter"/>
</dbReference>
<dbReference type="KEGG" id="sus:Acid_4125"/>
<keyword evidence="4 7" id="KW-1133">Transmembrane helix</keyword>
<dbReference type="InterPro" id="IPR025857">
    <property type="entry name" value="MacB_PCD"/>
</dbReference>
<dbReference type="GO" id="GO:0005886">
    <property type="term" value="C:plasma membrane"/>
    <property type="evidence" value="ECO:0007669"/>
    <property type="project" value="UniProtKB-SubCell"/>
</dbReference>
<protein>
    <recommendedName>
        <fullName evidence="11">Multidrug ABC transporter substrate-binding protein</fullName>
    </recommendedName>
</protein>
<dbReference type="AlphaFoldDB" id="Q01Z26"/>
<evidence type="ECO:0000256" key="7">
    <source>
        <dbReference type="SAM" id="Phobius"/>
    </source>
</evidence>
<dbReference type="HOGENOM" id="CLU_000604_8_0_0"/>
<evidence type="ECO:0000256" key="5">
    <source>
        <dbReference type="ARBA" id="ARBA00023136"/>
    </source>
</evidence>
<comment type="similarity">
    <text evidence="6">Belongs to the ABC-4 integral membrane protein family.</text>
</comment>
<feature type="transmembrane region" description="Helical" evidence="7">
    <location>
        <begin position="371"/>
        <end position="391"/>
    </location>
</feature>
<evidence type="ECO:0000259" key="8">
    <source>
        <dbReference type="Pfam" id="PF02687"/>
    </source>
</evidence>
<dbReference type="InterPro" id="IPR050250">
    <property type="entry name" value="Macrolide_Exporter_MacB"/>
</dbReference>
<proteinExistence type="inferred from homology"/>
<comment type="subcellular location">
    <subcellularLocation>
        <location evidence="1">Cell membrane</location>
        <topology evidence="1">Multi-pass membrane protein</topology>
    </subcellularLocation>
</comment>
<evidence type="ECO:0008006" key="11">
    <source>
        <dbReference type="Google" id="ProtNLM"/>
    </source>
</evidence>
<sequence length="408" mass="43963">MSLFSILAGVRLALDTIRAHKLRSFLTVLGVIIGTGAVIGVGSIIAGLDGAITNMLRSFGPNTVIVTKTTAMGNASREERRRRPLELENARAIAERCTSVEHVSPFLFAPNGIHTARYKGNDLYNIQLGGTEEGYAAGGTTMKAGRFFTDLENSHHMPIVVIGEDVQKQLLANETPIGKRITVDGHELEVVGVMDRPAASLPGQDDTRILIPYFTMRKMFPSAREHMLVVIAYPGMITQAQDEVRAVLRIARRVPYNGVDTFSITTAEQMIEQFHNVTATVAIVMVILSSIGLLVGGIGVMNIMLVSVTERTREIGVRKAIGARRSDIVVQFLTEAVVLTALGGVLGLLLGWTISRAAGLVFPNLPTAVPLWAATAGVLVSVGVGLFFGIWPASRAARLDPVEALRYE</sequence>
<dbReference type="eggNOG" id="COG0577">
    <property type="taxonomic scope" value="Bacteria"/>
</dbReference>
<evidence type="ECO:0000256" key="4">
    <source>
        <dbReference type="ARBA" id="ARBA00022989"/>
    </source>
</evidence>
<dbReference type="Pfam" id="PF02687">
    <property type="entry name" value="FtsX"/>
    <property type="match status" value="1"/>
</dbReference>
<gene>
    <name evidence="10" type="ordered locus">Acid_4125</name>
</gene>
<feature type="domain" description="ABC3 transporter permease C-terminal" evidence="8">
    <location>
        <begin position="287"/>
        <end position="401"/>
    </location>
</feature>
<organism evidence="10">
    <name type="scientific">Solibacter usitatus (strain Ellin6076)</name>
    <dbReference type="NCBI Taxonomy" id="234267"/>
    <lineage>
        <taxon>Bacteria</taxon>
        <taxon>Pseudomonadati</taxon>
        <taxon>Acidobacteriota</taxon>
        <taxon>Terriglobia</taxon>
        <taxon>Bryobacterales</taxon>
        <taxon>Solibacteraceae</taxon>
        <taxon>Candidatus Solibacter</taxon>
    </lineage>
</organism>
<evidence type="ECO:0000259" key="9">
    <source>
        <dbReference type="Pfam" id="PF12704"/>
    </source>
</evidence>
<dbReference type="OrthoDB" id="9770099at2"/>
<keyword evidence="3 7" id="KW-0812">Transmembrane</keyword>
<dbReference type="PANTHER" id="PTHR30572">
    <property type="entry name" value="MEMBRANE COMPONENT OF TRANSPORTER-RELATED"/>
    <property type="match status" value="1"/>
</dbReference>
<feature type="transmembrane region" description="Helical" evidence="7">
    <location>
        <begin position="328"/>
        <end position="351"/>
    </location>
</feature>
<keyword evidence="5 7" id="KW-0472">Membrane</keyword>